<evidence type="ECO:0000313" key="2">
    <source>
        <dbReference type="Proteomes" id="UP001557465"/>
    </source>
</evidence>
<gene>
    <name evidence="1" type="ORF">AB4874_19480</name>
</gene>
<organism evidence="1 2">
    <name type="scientific">Thioclava arctica</name>
    <dbReference type="NCBI Taxonomy" id="3238301"/>
    <lineage>
        <taxon>Bacteria</taxon>
        <taxon>Pseudomonadati</taxon>
        <taxon>Pseudomonadota</taxon>
        <taxon>Alphaproteobacteria</taxon>
        <taxon>Rhodobacterales</taxon>
        <taxon>Paracoccaceae</taxon>
        <taxon>Thioclava</taxon>
    </lineage>
</organism>
<evidence type="ECO:0000313" key="1">
    <source>
        <dbReference type="EMBL" id="MEX1663756.1"/>
    </source>
</evidence>
<dbReference type="Proteomes" id="UP001557465">
    <property type="component" value="Unassembled WGS sequence"/>
</dbReference>
<dbReference type="RefSeq" id="WP_368393256.1">
    <property type="nucleotide sequence ID" value="NZ_JBFRYC010000029.1"/>
</dbReference>
<name>A0ABV3TQ81_9RHOB</name>
<accession>A0ABV3TQ81</accession>
<reference evidence="1 2" key="1">
    <citation type="journal article" date="2011" name="Int. J. Syst. Evol. Microbiol.">
        <title>Zhongshania antarctica gen. nov., sp. nov. and Zhongshania guokunii sp. nov., gammaproteobacteria respectively isolated from coastal attached (fast) ice and surface seawater of the Antarctic.</title>
        <authorList>
            <person name="Li H.J."/>
            <person name="Zhang X.Y."/>
            <person name="Chen C.X."/>
            <person name="Zhang Y.J."/>
            <person name="Gao Z.M."/>
            <person name="Yu Y."/>
            <person name="Chen X.L."/>
            <person name="Chen B."/>
            <person name="Zhang Y.Z."/>
        </authorList>
    </citation>
    <scope>NUCLEOTIDE SEQUENCE [LARGE SCALE GENOMIC DNA]</scope>
    <source>
        <strain evidence="1 2">15-R06ZXC-3</strain>
    </source>
</reference>
<dbReference type="EMBL" id="JBFRYC010000029">
    <property type="protein sequence ID" value="MEX1663756.1"/>
    <property type="molecule type" value="Genomic_DNA"/>
</dbReference>
<comment type="caution">
    <text evidence="1">The sequence shown here is derived from an EMBL/GenBank/DDBJ whole genome shotgun (WGS) entry which is preliminary data.</text>
</comment>
<keyword evidence="2" id="KW-1185">Reference proteome</keyword>
<feature type="non-terminal residue" evidence="1">
    <location>
        <position position="117"/>
    </location>
</feature>
<sequence>MAWIGIESASNAAMVERTAFIEIPPTQISEEDHIVEAEGCKGDDAVFVIVSGFPQPTLSEASDHRCYLKREGSIYLAALSGLCRDTSPKQIIRVIATKFRRGDVIVGGPLTTDALKP</sequence>
<protein>
    <submittedName>
        <fullName evidence="1">Uncharacterized protein</fullName>
    </submittedName>
</protein>
<proteinExistence type="predicted"/>